<dbReference type="AlphaFoldDB" id="A0A1I5P3G9"/>
<feature type="transmembrane region" description="Helical" evidence="1">
    <location>
        <begin position="179"/>
        <end position="202"/>
    </location>
</feature>
<organism evidence="2 3">
    <name type="scientific">Pseudarcicella hirudinis</name>
    <dbReference type="NCBI Taxonomy" id="1079859"/>
    <lineage>
        <taxon>Bacteria</taxon>
        <taxon>Pseudomonadati</taxon>
        <taxon>Bacteroidota</taxon>
        <taxon>Cytophagia</taxon>
        <taxon>Cytophagales</taxon>
        <taxon>Flectobacillaceae</taxon>
        <taxon>Pseudarcicella</taxon>
    </lineage>
</organism>
<feature type="transmembrane region" description="Helical" evidence="1">
    <location>
        <begin position="31"/>
        <end position="51"/>
    </location>
</feature>
<proteinExistence type="predicted"/>
<feature type="transmembrane region" description="Helical" evidence="1">
    <location>
        <begin position="146"/>
        <end position="167"/>
    </location>
</feature>
<keyword evidence="3" id="KW-1185">Reference proteome</keyword>
<feature type="transmembrane region" description="Helical" evidence="1">
    <location>
        <begin position="57"/>
        <end position="76"/>
    </location>
</feature>
<feature type="transmembrane region" description="Helical" evidence="1">
    <location>
        <begin position="83"/>
        <end position="105"/>
    </location>
</feature>
<evidence type="ECO:0008006" key="4">
    <source>
        <dbReference type="Google" id="ProtNLM"/>
    </source>
</evidence>
<keyword evidence="1" id="KW-0472">Membrane</keyword>
<dbReference type="Proteomes" id="UP000199306">
    <property type="component" value="Unassembled WGS sequence"/>
</dbReference>
<keyword evidence="1" id="KW-1133">Transmembrane helix</keyword>
<feature type="transmembrane region" description="Helical" evidence="1">
    <location>
        <begin position="111"/>
        <end position="134"/>
    </location>
</feature>
<evidence type="ECO:0000313" key="3">
    <source>
        <dbReference type="Proteomes" id="UP000199306"/>
    </source>
</evidence>
<gene>
    <name evidence="2" type="ORF">SAMN04515674_102258</name>
</gene>
<evidence type="ECO:0000256" key="1">
    <source>
        <dbReference type="SAM" id="Phobius"/>
    </source>
</evidence>
<keyword evidence="1" id="KW-0812">Transmembrane</keyword>
<dbReference type="EMBL" id="FOXH01000002">
    <property type="protein sequence ID" value="SFP28602.1"/>
    <property type="molecule type" value="Genomic_DNA"/>
</dbReference>
<feature type="transmembrane region" description="Helical" evidence="1">
    <location>
        <begin position="6"/>
        <end position="22"/>
    </location>
</feature>
<protein>
    <recommendedName>
        <fullName evidence="4">YhhN-like protein</fullName>
    </recommendedName>
</protein>
<evidence type="ECO:0000313" key="2">
    <source>
        <dbReference type="EMBL" id="SFP28602.1"/>
    </source>
</evidence>
<accession>A0A1I5P3G9</accession>
<reference evidence="2 3" key="1">
    <citation type="submission" date="2016-10" db="EMBL/GenBank/DDBJ databases">
        <authorList>
            <person name="de Groot N.N."/>
        </authorList>
    </citation>
    <scope>NUCLEOTIDE SEQUENCE [LARGE SCALE GENOMIC DNA]</scope>
    <source>
        <strain evidence="3">E92,LMG 26720,CCM 7988</strain>
    </source>
</reference>
<sequence length="210" mass="24695">MTYYYIYFSILIIGLIIGFTRIKSLNRSSRILLLLLALTILSESVATYLKFSARNNIIVYHIFSPIEFALISALYYNEIKNKIILVLMIIFISFACFNSINIQYFNTDFNSISFVISGLLTIIFSLWYLYLLILEKTHYNFTNYPLFWISVGFMFFNIINLFILGTYNLIALKFPEVGFLFRSIRFISNYSLYLFFTISFLCSQKSLDEV</sequence>
<name>A0A1I5P3G9_9BACT</name>
<dbReference type="STRING" id="1079859.SAMN04515674_102258"/>